<dbReference type="Gene3D" id="3.30.70.1430">
    <property type="entry name" value="Multidrug efflux transporter AcrB pore domain"/>
    <property type="match status" value="1"/>
</dbReference>
<keyword evidence="1" id="KW-0812">Transmembrane</keyword>
<evidence type="ECO:0000313" key="3">
    <source>
        <dbReference type="Proteomes" id="UP000323909"/>
    </source>
</evidence>
<comment type="caution">
    <text evidence="2">The sequence shown here is derived from an EMBL/GenBank/DDBJ whole genome shotgun (WGS) entry which is preliminary data.</text>
</comment>
<dbReference type="PANTHER" id="PTHR32063:SF24">
    <property type="entry name" value="CATION EFFLUX SYSTEM (ACRB_ACRD_ACRF FAMILY)"/>
    <property type="match status" value="1"/>
</dbReference>
<dbReference type="GO" id="GO:0042910">
    <property type="term" value="F:xenobiotic transmembrane transporter activity"/>
    <property type="evidence" value="ECO:0007669"/>
    <property type="project" value="TreeGrafter"/>
</dbReference>
<feature type="non-terminal residue" evidence="2">
    <location>
        <position position="73"/>
    </location>
</feature>
<protein>
    <recommendedName>
        <fullName evidence="4">Efflux RND transporter permease subunit</fullName>
    </recommendedName>
</protein>
<evidence type="ECO:0000313" key="2">
    <source>
        <dbReference type="EMBL" id="KAA6166773.1"/>
    </source>
</evidence>
<evidence type="ECO:0000256" key="1">
    <source>
        <dbReference type="SAM" id="Phobius"/>
    </source>
</evidence>
<dbReference type="EMBL" id="VWXT01000840">
    <property type="protein sequence ID" value="KAA6166773.1"/>
    <property type="molecule type" value="Genomic_DNA"/>
</dbReference>
<organism evidence="2 3">
    <name type="scientific">Pseudomonas veronii</name>
    <dbReference type="NCBI Taxonomy" id="76761"/>
    <lineage>
        <taxon>Bacteria</taxon>
        <taxon>Pseudomonadati</taxon>
        <taxon>Pseudomonadota</taxon>
        <taxon>Gammaproteobacteria</taxon>
        <taxon>Pseudomonadales</taxon>
        <taxon>Pseudomonadaceae</taxon>
        <taxon>Pseudomonas</taxon>
    </lineage>
</organism>
<dbReference type="PANTHER" id="PTHR32063">
    <property type="match status" value="1"/>
</dbReference>
<gene>
    <name evidence="2" type="ORF">F3K53_33230</name>
</gene>
<dbReference type="Proteomes" id="UP000323909">
    <property type="component" value="Unassembled WGS sequence"/>
</dbReference>
<dbReference type="SUPFAM" id="SSF82693">
    <property type="entry name" value="Multidrug efflux transporter AcrB pore domain, PN1, PN2, PC1 and PC2 subdomains"/>
    <property type="match status" value="1"/>
</dbReference>
<dbReference type="Gene3D" id="1.20.1640.10">
    <property type="entry name" value="Multidrug efflux transporter AcrB transmembrane domain"/>
    <property type="match status" value="1"/>
</dbReference>
<dbReference type="GO" id="GO:0005886">
    <property type="term" value="C:plasma membrane"/>
    <property type="evidence" value="ECO:0007669"/>
    <property type="project" value="TreeGrafter"/>
</dbReference>
<sequence>MFERIIRFAIEQRIVVMIAVLIMAGIGIYSYQKLPIDAVPDITNVQVQINTAAPGYSPLETEQRITFPVETAM</sequence>
<dbReference type="InterPro" id="IPR001036">
    <property type="entry name" value="Acrflvin-R"/>
</dbReference>
<keyword evidence="1" id="KW-0472">Membrane</keyword>
<accession>A0A5M8E266</accession>
<proteinExistence type="predicted"/>
<dbReference type="Pfam" id="PF00873">
    <property type="entry name" value="ACR_tran"/>
    <property type="match status" value="1"/>
</dbReference>
<reference evidence="2 3" key="1">
    <citation type="submission" date="2019-09" db="EMBL/GenBank/DDBJ databases">
        <title>Genomic sequencing of 4 copper resistant soil isolates.</title>
        <authorList>
            <person name="Havryliuk O."/>
        </authorList>
    </citation>
    <scope>NUCLEOTIDE SEQUENCE [LARGE SCALE GENOMIC DNA]</scope>
    <source>
        <strain evidence="2 3">UKR4</strain>
    </source>
</reference>
<dbReference type="RefSeq" id="WP_150095618.1">
    <property type="nucleotide sequence ID" value="NZ_VWXT01000840.1"/>
</dbReference>
<evidence type="ECO:0008006" key="4">
    <source>
        <dbReference type="Google" id="ProtNLM"/>
    </source>
</evidence>
<name>A0A5M8E266_PSEVE</name>
<dbReference type="AlphaFoldDB" id="A0A5M8E266"/>
<keyword evidence="1" id="KW-1133">Transmembrane helix</keyword>
<feature type="transmembrane region" description="Helical" evidence="1">
    <location>
        <begin position="12"/>
        <end position="31"/>
    </location>
</feature>